<protein>
    <submittedName>
        <fullName evidence="1">Uncharacterized protein</fullName>
    </submittedName>
</protein>
<name>A0A1M7C9H7_9FIRM</name>
<sequence length="165" mass="19318">MKIVKKLVTPVLLLLLIVLSLQYSEVKFKNETLQKNADNIFYKAISDTMDGLGIDYSKSDEEQKMQAYYQIMSNLHDAMEVFYITSYNDNKDLYNVLNSLYSYLLERYGTTDTLTKEPEDETRYEIEDGLTIYEYLGKIMVYPIDKQKISDFNRFLDEKESALTG</sequence>
<dbReference type="STRING" id="1121322.SAMN02745136_05371"/>
<evidence type="ECO:0000313" key="2">
    <source>
        <dbReference type="Proteomes" id="UP000184386"/>
    </source>
</evidence>
<dbReference type="AlphaFoldDB" id="A0A1M7C9H7"/>
<dbReference type="EMBL" id="FRAC01000041">
    <property type="protein sequence ID" value="SHL63786.1"/>
    <property type="molecule type" value="Genomic_DNA"/>
</dbReference>
<dbReference type="Proteomes" id="UP000184386">
    <property type="component" value="Unassembled WGS sequence"/>
</dbReference>
<proteinExistence type="predicted"/>
<accession>A0A1M7C9H7</accession>
<gene>
    <name evidence="1" type="ORF">SAMN02745136_05371</name>
</gene>
<organism evidence="1 2">
    <name type="scientific">Anaerocolumna jejuensis DSM 15929</name>
    <dbReference type="NCBI Taxonomy" id="1121322"/>
    <lineage>
        <taxon>Bacteria</taxon>
        <taxon>Bacillati</taxon>
        <taxon>Bacillota</taxon>
        <taxon>Clostridia</taxon>
        <taxon>Lachnospirales</taxon>
        <taxon>Lachnospiraceae</taxon>
        <taxon>Anaerocolumna</taxon>
    </lineage>
</organism>
<dbReference type="RefSeq" id="WP_139241338.1">
    <property type="nucleotide sequence ID" value="NZ_FRAC01000041.1"/>
</dbReference>
<reference evidence="1 2" key="1">
    <citation type="submission" date="2016-11" db="EMBL/GenBank/DDBJ databases">
        <authorList>
            <person name="Jaros S."/>
            <person name="Januszkiewicz K."/>
            <person name="Wedrychowicz H."/>
        </authorList>
    </citation>
    <scope>NUCLEOTIDE SEQUENCE [LARGE SCALE GENOMIC DNA]</scope>
    <source>
        <strain evidence="1 2">DSM 15929</strain>
    </source>
</reference>
<keyword evidence="2" id="KW-1185">Reference proteome</keyword>
<evidence type="ECO:0000313" key="1">
    <source>
        <dbReference type="EMBL" id="SHL63786.1"/>
    </source>
</evidence>